<feature type="chain" id="PRO_5039428193" description="PsbP C-terminal domain-containing protein" evidence="2">
    <location>
        <begin position="20"/>
        <end position="250"/>
    </location>
</feature>
<feature type="compositionally biased region" description="Basic and acidic residues" evidence="1">
    <location>
        <begin position="28"/>
        <end position="37"/>
    </location>
</feature>
<dbReference type="RefSeq" id="WP_049680602.1">
    <property type="nucleotide sequence ID" value="NZ_LFZW01000001.1"/>
</dbReference>
<feature type="compositionally biased region" description="Polar residues" evidence="1">
    <location>
        <begin position="38"/>
        <end position="74"/>
    </location>
</feature>
<dbReference type="EMBL" id="LFZW01000001">
    <property type="protein sequence ID" value="KMY49271.1"/>
    <property type="molecule type" value="Genomic_DNA"/>
</dbReference>
<organism evidence="3 4">
    <name type="scientific">Peribacillus loiseleuriae</name>
    <dbReference type="NCBI Taxonomy" id="1679170"/>
    <lineage>
        <taxon>Bacteria</taxon>
        <taxon>Bacillati</taxon>
        <taxon>Bacillota</taxon>
        <taxon>Bacilli</taxon>
        <taxon>Bacillales</taxon>
        <taxon>Bacillaceae</taxon>
        <taxon>Peribacillus</taxon>
    </lineage>
</organism>
<dbReference type="PROSITE" id="PS51257">
    <property type="entry name" value="PROKAR_LIPOPROTEIN"/>
    <property type="match status" value="1"/>
</dbReference>
<feature type="signal peptide" evidence="2">
    <location>
        <begin position="1"/>
        <end position="19"/>
    </location>
</feature>
<evidence type="ECO:0000256" key="1">
    <source>
        <dbReference type="SAM" id="MobiDB-lite"/>
    </source>
</evidence>
<dbReference type="Proteomes" id="UP000037146">
    <property type="component" value="Unassembled WGS sequence"/>
</dbReference>
<name>A0A0K9GRP1_9BACI</name>
<evidence type="ECO:0000313" key="4">
    <source>
        <dbReference type="Proteomes" id="UP000037146"/>
    </source>
</evidence>
<dbReference type="OrthoDB" id="2735367at2"/>
<reference evidence="4" key="1">
    <citation type="submission" date="2015-07" db="EMBL/GenBank/DDBJ databases">
        <title>Genome sequencing project for genomic taxonomy and phylogenomics of Bacillus-like bacteria.</title>
        <authorList>
            <person name="Liu B."/>
            <person name="Wang J."/>
            <person name="Zhu Y."/>
            <person name="Liu G."/>
            <person name="Chen Q."/>
            <person name="Chen Z."/>
            <person name="Lan J."/>
            <person name="Che J."/>
            <person name="Ge C."/>
            <person name="Shi H."/>
            <person name="Pan Z."/>
            <person name="Liu X."/>
        </authorList>
    </citation>
    <scope>NUCLEOTIDE SEQUENCE [LARGE SCALE GENOMIC DNA]</scope>
    <source>
        <strain evidence="4">FJAT-27997</strain>
    </source>
</reference>
<evidence type="ECO:0000256" key="2">
    <source>
        <dbReference type="SAM" id="SignalP"/>
    </source>
</evidence>
<dbReference type="PATRIC" id="fig|1679170.3.peg.1467"/>
<keyword evidence="2" id="KW-0732">Signal</keyword>
<accession>A0A0K9GRP1</accession>
<comment type="caution">
    <text evidence="3">The sequence shown here is derived from an EMBL/GenBank/DDBJ whole genome shotgun (WGS) entry which is preliminary data.</text>
</comment>
<proteinExistence type="predicted"/>
<keyword evidence="4" id="KW-1185">Reference proteome</keyword>
<protein>
    <recommendedName>
        <fullName evidence="5">PsbP C-terminal domain-containing protein</fullName>
    </recommendedName>
</protein>
<dbReference type="AlphaFoldDB" id="A0A0K9GRP1"/>
<sequence length="250" mass="27853">MNKWKLVLAGLTVSAFVLSGCGTGNNDDNAKEPKLENTDVSTEITGNTSDTNENSSEANKDSTVNTDSTDNADPSTDEPTKVDGATETSTTEDKGETVRIPEQPLKFKVNGKEKEETAFLKKSDNQPFSLYVLPEFELTAEEPNKDVLYLTEQDEVYMRIEHFPTNVNWDEIEANVKTQLNAISETVTSIDASQYSLDHAVVYEAVNGDDIVTSVLFQDEKNQSRITIFTNKDHDYRDAFIQMGKSIMKN</sequence>
<evidence type="ECO:0008006" key="5">
    <source>
        <dbReference type="Google" id="ProtNLM"/>
    </source>
</evidence>
<evidence type="ECO:0000313" key="3">
    <source>
        <dbReference type="EMBL" id="KMY49271.1"/>
    </source>
</evidence>
<gene>
    <name evidence="3" type="ORF">AC625_06825</name>
</gene>
<feature type="region of interest" description="Disordered" evidence="1">
    <location>
        <begin position="22"/>
        <end position="98"/>
    </location>
</feature>